<sequence length="67" mass="7558">MPGTLFLPFERSPRPLQISQSPDSFNGCSCSQLPSLGLHALRKADSNSAKYKSIADLHIWKQQYKEH</sequence>
<comment type="caution">
    <text evidence="1">The sequence shown here is derived from an EMBL/GenBank/DDBJ whole genome shotgun (WGS) entry which is preliminary data.</text>
</comment>
<organism evidence="1 2">
    <name type="scientific">Ensete ventricosum</name>
    <name type="common">Abyssinian banana</name>
    <name type="synonym">Musa ensete</name>
    <dbReference type="NCBI Taxonomy" id="4639"/>
    <lineage>
        <taxon>Eukaryota</taxon>
        <taxon>Viridiplantae</taxon>
        <taxon>Streptophyta</taxon>
        <taxon>Embryophyta</taxon>
        <taxon>Tracheophyta</taxon>
        <taxon>Spermatophyta</taxon>
        <taxon>Magnoliopsida</taxon>
        <taxon>Liliopsida</taxon>
        <taxon>Zingiberales</taxon>
        <taxon>Musaceae</taxon>
        <taxon>Ensete</taxon>
    </lineage>
</organism>
<evidence type="ECO:0000313" key="1">
    <source>
        <dbReference type="EMBL" id="KAJ8479058.1"/>
    </source>
</evidence>
<gene>
    <name evidence="1" type="ORF">OPV22_022785</name>
</gene>
<protein>
    <submittedName>
        <fullName evidence="1">Uncharacterized protein</fullName>
    </submittedName>
</protein>
<dbReference type="Proteomes" id="UP001222027">
    <property type="component" value="Unassembled WGS sequence"/>
</dbReference>
<dbReference type="EMBL" id="JAQQAF010000006">
    <property type="protein sequence ID" value="KAJ8479058.1"/>
    <property type="molecule type" value="Genomic_DNA"/>
</dbReference>
<dbReference type="AlphaFoldDB" id="A0AAV8QP92"/>
<keyword evidence="2" id="KW-1185">Reference proteome</keyword>
<reference evidence="1 2" key="1">
    <citation type="submission" date="2022-12" db="EMBL/GenBank/DDBJ databases">
        <title>Chromosome-scale assembly of the Ensete ventricosum genome.</title>
        <authorList>
            <person name="Dussert Y."/>
            <person name="Stocks J."/>
            <person name="Wendawek A."/>
            <person name="Woldeyes F."/>
            <person name="Nichols R.A."/>
            <person name="Borrell J.S."/>
        </authorList>
    </citation>
    <scope>NUCLEOTIDE SEQUENCE [LARGE SCALE GENOMIC DNA]</scope>
    <source>
        <strain evidence="2">cv. Maze</strain>
        <tissue evidence="1">Seeds</tissue>
    </source>
</reference>
<accession>A0AAV8QP92</accession>
<proteinExistence type="predicted"/>
<name>A0AAV8QP92_ENSVE</name>
<evidence type="ECO:0000313" key="2">
    <source>
        <dbReference type="Proteomes" id="UP001222027"/>
    </source>
</evidence>